<evidence type="ECO:0000313" key="2">
    <source>
        <dbReference type="Proteomes" id="UP000601597"/>
    </source>
</evidence>
<evidence type="ECO:0000313" key="1">
    <source>
        <dbReference type="EMBL" id="GGY82011.1"/>
    </source>
</evidence>
<dbReference type="Proteomes" id="UP000601597">
    <property type="component" value="Unassembled WGS sequence"/>
</dbReference>
<comment type="caution">
    <text evidence="1">The sequence shown here is derived from an EMBL/GenBank/DDBJ whole genome shotgun (WGS) entry which is preliminary data.</text>
</comment>
<organism evidence="1 2">
    <name type="scientific">Marinobacter zhanjiangensis</name>
    <dbReference type="NCBI Taxonomy" id="578215"/>
    <lineage>
        <taxon>Bacteria</taxon>
        <taxon>Pseudomonadati</taxon>
        <taxon>Pseudomonadota</taxon>
        <taxon>Gammaproteobacteria</taxon>
        <taxon>Pseudomonadales</taxon>
        <taxon>Marinobacteraceae</taxon>
        <taxon>Marinobacter</taxon>
    </lineage>
</organism>
<sequence length="233" mass="26613">MSNEYDEFAHPEPEPVKPEMRFLNLTDPTYLLNKNITDGAYRDIPEKLGKKGDPDIHLAQLVQLEVQMIAPFEIAALCRQYAYMWRKEKNPHCVDLIAMACQQYNFVPPPSVVKVLAEAATLRIEGHPAGTAKRLLAENAKHQAMRLMANLIHSGDTQETAGSKAAQWHHDNFPGLKLKAGTLDQYYRKEYRETGVEGWLFELWSKCPEIKAQWKAIKDKLPLADIDLIGFRR</sequence>
<gene>
    <name evidence="1" type="ORF">GCM10007071_31710</name>
</gene>
<protein>
    <submittedName>
        <fullName evidence="1">Uncharacterized protein</fullName>
    </submittedName>
</protein>
<accession>A0ABQ3BAQ6</accession>
<dbReference type="EMBL" id="BMXV01000008">
    <property type="protein sequence ID" value="GGY82011.1"/>
    <property type="molecule type" value="Genomic_DNA"/>
</dbReference>
<dbReference type="RefSeq" id="WP_189577790.1">
    <property type="nucleotide sequence ID" value="NZ_BMXV01000008.1"/>
</dbReference>
<name>A0ABQ3BAQ6_9GAMM</name>
<proteinExistence type="predicted"/>
<keyword evidence="2" id="KW-1185">Reference proteome</keyword>
<reference evidence="2" key="1">
    <citation type="journal article" date="2019" name="Int. J. Syst. Evol. Microbiol.">
        <title>The Global Catalogue of Microorganisms (GCM) 10K type strain sequencing project: providing services to taxonomists for standard genome sequencing and annotation.</title>
        <authorList>
            <consortium name="The Broad Institute Genomics Platform"/>
            <consortium name="The Broad Institute Genome Sequencing Center for Infectious Disease"/>
            <person name="Wu L."/>
            <person name="Ma J."/>
        </authorList>
    </citation>
    <scope>NUCLEOTIDE SEQUENCE [LARGE SCALE GENOMIC DNA]</scope>
    <source>
        <strain evidence="2">KCTC 22280</strain>
    </source>
</reference>